<dbReference type="InterPro" id="IPR001245">
    <property type="entry name" value="Ser-Thr/Tyr_kinase_cat_dom"/>
</dbReference>
<dbReference type="PRINTS" id="PR00109">
    <property type="entry name" value="TYRKINASE"/>
</dbReference>
<dbReference type="Proteomes" id="UP000243579">
    <property type="component" value="Unassembled WGS sequence"/>
</dbReference>
<dbReference type="PROSITE" id="PS50011">
    <property type="entry name" value="PROTEIN_KINASE_DOM"/>
    <property type="match status" value="1"/>
</dbReference>
<dbReference type="AlphaFoldDB" id="A0A1V9YR53"/>
<reference evidence="2 3" key="1">
    <citation type="journal article" date="2014" name="Genome Biol. Evol.">
        <title>The secreted proteins of Achlya hypogyna and Thraustotheca clavata identify the ancestral oomycete secretome and reveal gene acquisitions by horizontal gene transfer.</title>
        <authorList>
            <person name="Misner I."/>
            <person name="Blouin N."/>
            <person name="Leonard G."/>
            <person name="Richards T.A."/>
            <person name="Lane C.E."/>
        </authorList>
    </citation>
    <scope>NUCLEOTIDE SEQUENCE [LARGE SCALE GENOMIC DNA]</scope>
    <source>
        <strain evidence="2 3">ATCC 48635</strain>
    </source>
</reference>
<keyword evidence="2" id="KW-0808">Transferase</keyword>
<dbReference type="SUPFAM" id="SSF56112">
    <property type="entry name" value="Protein kinase-like (PK-like)"/>
    <property type="match status" value="1"/>
</dbReference>
<dbReference type="PROSITE" id="PS00108">
    <property type="entry name" value="PROTEIN_KINASE_ST"/>
    <property type="match status" value="1"/>
</dbReference>
<keyword evidence="3" id="KW-1185">Reference proteome</keyword>
<dbReference type="GO" id="GO:0005524">
    <property type="term" value="F:ATP binding"/>
    <property type="evidence" value="ECO:0007669"/>
    <property type="project" value="InterPro"/>
</dbReference>
<sequence>MESPYIVQTLGASWRIPSELQMVLEWMDRGDLKNVLDSTTLESYPWVEKTHTMISVIEGLVFLHSLNVIHRDLKSRNILVDSVKGAKLTDFGVSREVTAETMTIGVGTYRWMAPEILLHNHYSVAADIYSFGVVLAELSTHKIPFSDVLNDNGSSLVDTAIMTQVANGTIKPTLGSTCPGWVRKLAESCLAWSADDRPTTYEIAHIIYQHIEESL</sequence>
<dbReference type="STRING" id="1202772.A0A1V9YR53"/>
<proteinExistence type="predicted"/>
<dbReference type="InterPro" id="IPR051681">
    <property type="entry name" value="Ser/Thr_Kinases-Pseudokinases"/>
</dbReference>
<dbReference type="InterPro" id="IPR000719">
    <property type="entry name" value="Prot_kinase_dom"/>
</dbReference>
<dbReference type="InterPro" id="IPR011009">
    <property type="entry name" value="Kinase-like_dom_sf"/>
</dbReference>
<accession>A0A1V9YR53</accession>
<dbReference type="Gene3D" id="1.10.510.10">
    <property type="entry name" value="Transferase(Phosphotransferase) domain 1"/>
    <property type="match status" value="1"/>
</dbReference>
<evidence type="ECO:0000313" key="2">
    <source>
        <dbReference type="EMBL" id="OQR88196.1"/>
    </source>
</evidence>
<dbReference type="OrthoDB" id="75074at2759"/>
<dbReference type="Pfam" id="PF00069">
    <property type="entry name" value="Pkinase"/>
    <property type="match status" value="1"/>
</dbReference>
<dbReference type="GO" id="GO:0004674">
    <property type="term" value="F:protein serine/threonine kinase activity"/>
    <property type="evidence" value="ECO:0007669"/>
    <property type="project" value="TreeGrafter"/>
</dbReference>
<name>A0A1V9YR53_ACHHY</name>
<dbReference type="PANTHER" id="PTHR44329:SF214">
    <property type="entry name" value="PROTEIN KINASE DOMAIN-CONTAINING PROTEIN"/>
    <property type="match status" value="1"/>
</dbReference>
<organism evidence="2 3">
    <name type="scientific">Achlya hypogyna</name>
    <name type="common">Oomycete</name>
    <name type="synonym">Protoachlya hypogyna</name>
    <dbReference type="NCBI Taxonomy" id="1202772"/>
    <lineage>
        <taxon>Eukaryota</taxon>
        <taxon>Sar</taxon>
        <taxon>Stramenopiles</taxon>
        <taxon>Oomycota</taxon>
        <taxon>Saprolegniomycetes</taxon>
        <taxon>Saprolegniales</taxon>
        <taxon>Achlyaceae</taxon>
        <taxon>Achlya</taxon>
    </lineage>
</organism>
<protein>
    <submittedName>
        <fullName evidence="2">Protein kinase</fullName>
    </submittedName>
</protein>
<evidence type="ECO:0000313" key="3">
    <source>
        <dbReference type="Proteomes" id="UP000243579"/>
    </source>
</evidence>
<feature type="domain" description="Protein kinase" evidence="1">
    <location>
        <begin position="1"/>
        <end position="208"/>
    </location>
</feature>
<dbReference type="SMART" id="SM00220">
    <property type="entry name" value="S_TKc"/>
    <property type="match status" value="1"/>
</dbReference>
<evidence type="ECO:0000259" key="1">
    <source>
        <dbReference type="PROSITE" id="PS50011"/>
    </source>
</evidence>
<comment type="caution">
    <text evidence="2">The sequence shown here is derived from an EMBL/GenBank/DDBJ whole genome shotgun (WGS) entry which is preliminary data.</text>
</comment>
<gene>
    <name evidence="2" type="ORF">ACHHYP_20320</name>
</gene>
<dbReference type="InterPro" id="IPR008271">
    <property type="entry name" value="Ser/Thr_kinase_AS"/>
</dbReference>
<dbReference type="EMBL" id="JNBR01001404">
    <property type="protein sequence ID" value="OQR88196.1"/>
    <property type="molecule type" value="Genomic_DNA"/>
</dbReference>
<keyword evidence="2" id="KW-0418">Kinase</keyword>
<dbReference type="PANTHER" id="PTHR44329">
    <property type="entry name" value="SERINE/THREONINE-PROTEIN KINASE TNNI3K-RELATED"/>
    <property type="match status" value="1"/>
</dbReference>